<feature type="transmembrane region" description="Helical" evidence="1">
    <location>
        <begin position="51"/>
        <end position="74"/>
    </location>
</feature>
<sequence>MQNGTRPSSTLQIPITIEQARSSEWTEGNCFNAMGTHFWYRTSVDMDCDDFFPMFLLYNGGVLDGFGWAYAINLQTSSRFEHPNSSVFPVMLLLVLALSILRKYITSTAY</sequence>
<dbReference type="Proteomes" id="UP001164746">
    <property type="component" value="Chromosome 12"/>
</dbReference>
<accession>A0ABY7FNN4</accession>
<organism evidence="2 3">
    <name type="scientific">Mya arenaria</name>
    <name type="common">Soft-shell clam</name>
    <dbReference type="NCBI Taxonomy" id="6604"/>
    <lineage>
        <taxon>Eukaryota</taxon>
        <taxon>Metazoa</taxon>
        <taxon>Spiralia</taxon>
        <taxon>Lophotrochozoa</taxon>
        <taxon>Mollusca</taxon>
        <taxon>Bivalvia</taxon>
        <taxon>Autobranchia</taxon>
        <taxon>Heteroconchia</taxon>
        <taxon>Euheterodonta</taxon>
        <taxon>Imparidentia</taxon>
        <taxon>Neoheterodontei</taxon>
        <taxon>Myida</taxon>
        <taxon>Myoidea</taxon>
        <taxon>Myidae</taxon>
        <taxon>Mya</taxon>
    </lineage>
</organism>
<evidence type="ECO:0000256" key="1">
    <source>
        <dbReference type="SAM" id="Phobius"/>
    </source>
</evidence>
<keyword evidence="1" id="KW-0812">Transmembrane</keyword>
<reference evidence="2" key="1">
    <citation type="submission" date="2022-11" db="EMBL/GenBank/DDBJ databases">
        <title>Centuries of genome instability and evolution in soft-shell clam transmissible cancer (bioRxiv).</title>
        <authorList>
            <person name="Hart S.F.M."/>
            <person name="Yonemitsu M.A."/>
            <person name="Giersch R.M."/>
            <person name="Beal B.F."/>
            <person name="Arriagada G."/>
            <person name="Davis B.W."/>
            <person name="Ostrander E.A."/>
            <person name="Goff S.P."/>
            <person name="Metzger M.J."/>
        </authorList>
    </citation>
    <scope>NUCLEOTIDE SEQUENCE</scope>
    <source>
        <strain evidence="2">MELC-2E11</strain>
        <tissue evidence="2">Siphon/mantle</tissue>
    </source>
</reference>
<gene>
    <name evidence="2" type="ORF">MAR_016606</name>
</gene>
<keyword evidence="1" id="KW-0472">Membrane</keyword>
<feature type="non-terminal residue" evidence="2">
    <location>
        <position position="110"/>
    </location>
</feature>
<evidence type="ECO:0000313" key="3">
    <source>
        <dbReference type="Proteomes" id="UP001164746"/>
    </source>
</evidence>
<feature type="transmembrane region" description="Helical" evidence="1">
    <location>
        <begin position="86"/>
        <end position="105"/>
    </location>
</feature>
<name>A0ABY7FNN4_MYAAR</name>
<protein>
    <submittedName>
        <fullName evidence="2">Uncharacterized protein</fullName>
    </submittedName>
</protein>
<keyword evidence="3" id="KW-1185">Reference proteome</keyword>
<keyword evidence="1" id="KW-1133">Transmembrane helix</keyword>
<evidence type="ECO:0000313" key="2">
    <source>
        <dbReference type="EMBL" id="WAR22632.1"/>
    </source>
</evidence>
<dbReference type="EMBL" id="CP111023">
    <property type="protein sequence ID" value="WAR22632.1"/>
    <property type="molecule type" value="Genomic_DNA"/>
</dbReference>
<proteinExistence type="predicted"/>